<reference evidence="1" key="1">
    <citation type="submission" date="2022-06" db="EMBL/GenBank/DDBJ databases">
        <title>Genomic Encyclopedia of Archaeal and Bacterial Type Strains, Phase II (KMG-II): from individual species to whole genera.</title>
        <authorList>
            <person name="Goeker M."/>
        </authorList>
    </citation>
    <scope>NUCLEOTIDE SEQUENCE</scope>
    <source>
        <strain evidence="1">DSM 43935</strain>
    </source>
</reference>
<dbReference type="AlphaFoldDB" id="A0AAE3KLD9"/>
<sequence length="173" mass="17586">MVGLLHEGSRVTTSTVGVTGHSNLAPACLPVVAAELGAALRELGAASGALTGVSCLAPGADQVFARVLLELGGRLEVVLPALDYRDRLAPEHVADFDALRAAASAVTVLPFARSGRRAYVAANQRVLDRVDHLVAVWDGQPAGGAGGTGDVVARARAAGLPVRVVWPAGAARD</sequence>
<proteinExistence type="predicted"/>
<dbReference type="PANTHER" id="PTHR38440:SF1">
    <property type="entry name" value="UPF0398 PROTEIN SPR0331"/>
    <property type="match status" value="1"/>
</dbReference>
<comment type="caution">
    <text evidence="1">The sequence shown here is derived from an EMBL/GenBank/DDBJ whole genome shotgun (WGS) entry which is preliminary data.</text>
</comment>
<dbReference type="Gene3D" id="3.40.50.450">
    <property type="match status" value="1"/>
</dbReference>
<organism evidence="1 2">
    <name type="scientific">Goodfellowiella coeruleoviolacea</name>
    <dbReference type="NCBI Taxonomy" id="334858"/>
    <lineage>
        <taxon>Bacteria</taxon>
        <taxon>Bacillati</taxon>
        <taxon>Actinomycetota</taxon>
        <taxon>Actinomycetes</taxon>
        <taxon>Pseudonocardiales</taxon>
        <taxon>Pseudonocardiaceae</taxon>
        <taxon>Goodfellowiella</taxon>
    </lineage>
</organism>
<accession>A0AAE3KLD9</accession>
<evidence type="ECO:0000313" key="1">
    <source>
        <dbReference type="EMBL" id="MCP2170224.1"/>
    </source>
</evidence>
<dbReference type="InterPro" id="IPR010697">
    <property type="entry name" value="YspA"/>
</dbReference>
<dbReference type="SUPFAM" id="SSF102405">
    <property type="entry name" value="MCP/YpsA-like"/>
    <property type="match status" value="1"/>
</dbReference>
<evidence type="ECO:0000313" key="2">
    <source>
        <dbReference type="Proteomes" id="UP001206128"/>
    </source>
</evidence>
<name>A0AAE3KLD9_9PSEU</name>
<dbReference type="PANTHER" id="PTHR38440">
    <property type="entry name" value="UPF0398 PROTEIN YPSA"/>
    <property type="match status" value="1"/>
</dbReference>
<gene>
    <name evidence="1" type="ORF">LX83_007115</name>
</gene>
<keyword evidence="2" id="KW-1185">Reference proteome</keyword>
<protein>
    <recommendedName>
        <fullName evidence="3">DUF1273 domain-containing protein</fullName>
    </recommendedName>
</protein>
<dbReference type="Proteomes" id="UP001206128">
    <property type="component" value="Unassembled WGS sequence"/>
</dbReference>
<dbReference type="EMBL" id="JAMTCK010000027">
    <property type="protein sequence ID" value="MCP2170224.1"/>
    <property type="molecule type" value="Genomic_DNA"/>
</dbReference>
<evidence type="ECO:0008006" key="3">
    <source>
        <dbReference type="Google" id="ProtNLM"/>
    </source>
</evidence>